<dbReference type="EMBL" id="KV453926">
    <property type="protein sequence ID" value="ODV75390.1"/>
    <property type="molecule type" value="Genomic_DNA"/>
</dbReference>
<dbReference type="Pfam" id="PF01975">
    <property type="entry name" value="SurE"/>
    <property type="match status" value="1"/>
</dbReference>
<proteinExistence type="inferred from homology"/>
<dbReference type="AlphaFoldDB" id="A0A0H5CD31"/>
<feature type="chain" id="PRO_5040564502" evidence="4">
    <location>
        <begin position="18"/>
        <end position="326"/>
    </location>
</feature>
<evidence type="ECO:0000313" key="6">
    <source>
        <dbReference type="EMBL" id="CEP22534.1"/>
    </source>
</evidence>
<dbReference type="GO" id="GO:0046872">
    <property type="term" value="F:metal ion binding"/>
    <property type="evidence" value="ECO:0007669"/>
    <property type="project" value="UniProtKB-KW"/>
</dbReference>
<dbReference type="NCBIfam" id="TIGR00087">
    <property type="entry name" value="surE"/>
    <property type="match status" value="1"/>
</dbReference>
<reference evidence="7 9" key="3">
    <citation type="journal article" date="2016" name="Proc. Natl. Acad. Sci. U.S.A.">
        <title>Comparative genomics of biotechnologically important yeasts.</title>
        <authorList>
            <person name="Riley R."/>
            <person name="Haridas S."/>
            <person name="Wolfe K.H."/>
            <person name="Lopes M.R."/>
            <person name="Hittinger C.T."/>
            <person name="Goeker M."/>
            <person name="Salamov A.A."/>
            <person name="Wisecaver J.H."/>
            <person name="Long T.M."/>
            <person name="Calvey C.H."/>
            <person name="Aerts A.L."/>
            <person name="Barry K.W."/>
            <person name="Choi C."/>
            <person name="Clum A."/>
            <person name="Coughlan A.Y."/>
            <person name="Deshpande S."/>
            <person name="Douglass A.P."/>
            <person name="Hanson S.J."/>
            <person name="Klenk H.-P."/>
            <person name="LaButti K.M."/>
            <person name="Lapidus A."/>
            <person name="Lindquist E.A."/>
            <person name="Lipzen A.M."/>
            <person name="Meier-Kolthoff J.P."/>
            <person name="Ohm R.A."/>
            <person name="Otillar R.P."/>
            <person name="Pangilinan J.L."/>
            <person name="Peng Y."/>
            <person name="Rokas A."/>
            <person name="Rosa C.A."/>
            <person name="Scheuner C."/>
            <person name="Sibirny A.A."/>
            <person name="Slot J.C."/>
            <person name="Stielow J.B."/>
            <person name="Sun H."/>
            <person name="Kurtzman C.P."/>
            <person name="Blackwell M."/>
            <person name="Grigoriev I.V."/>
            <person name="Jeffries T.W."/>
        </authorList>
    </citation>
    <scope>NUCLEOTIDE SEQUENCE [LARGE SCALE GENOMIC DNA]</scope>
    <source>
        <strain evidence="9">ATCC 18201 / CBS 1600 / BCRC 20928 / JCM 3617 / NBRC 0987 / NRRL Y-1542</strain>
        <strain evidence="7">NRRL Y-1542</strain>
    </source>
</reference>
<evidence type="ECO:0000256" key="4">
    <source>
        <dbReference type="SAM" id="SignalP"/>
    </source>
</evidence>
<dbReference type="OMA" id="NETECTD"/>
<evidence type="ECO:0000256" key="1">
    <source>
        <dbReference type="ARBA" id="ARBA00011062"/>
    </source>
</evidence>
<evidence type="ECO:0000313" key="7">
    <source>
        <dbReference type="EMBL" id="ODV75390.1"/>
    </source>
</evidence>
<keyword evidence="4" id="KW-0732">Signal</keyword>
<dbReference type="EMBL" id="CDQK01000003">
    <property type="protein sequence ID" value="CEP22534.1"/>
    <property type="molecule type" value="Genomic_DNA"/>
</dbReference>
<evidence type="ECO:0000313" key="8">
    <source>
        <dbReference type="Proteomes" id="UP000038830"/>
    </source>
</evidence>
<sequence length="326" mass="35234">MKLSTAIALAFSSVVSAKNILLTNDDGWLATGIRAAYRELSAAGHNVYLVAPAEQRSGYGGTFRYNKGKTLEANDEFNYKKQGDPAWGHEDSDDHIWYFDATPAACVAFAFDYLLPTHFAGVEIDLVVSGPNQGTNPETFFTLSSTIGATYNAVYRGYPAVAFSGSDPINTFYKHTLNTLANDPQNIYAKKIVELVDTLFANQKEDERLLPLGTGLNVNFPLVGFESVVGCDDPKYTFTRLTGPTAIALALKYSDLTHTFLPSITTAPGANVYYNGDSSLPSEGEVLAIHLCNAPVSVFSVDYTAATAPQEEVKGKLSSILHGLDE</sequence>
<protein>
    <submittedName>
        <fullName evidence="6">PHO3 protein</fullName>
    </submittedName>
    <submittedName>
        <fullName evidence="7">Sure-like protein</fullName>
    </submittedName>
</protein>
<feature type="signal peptide" evidence="4">
    <location>
        <begin position="1"/>
        <end position="17"/>
    </location>
</feature>
<dbReference type="PANTHER" id="PTHR30457">
    <property type="entry name" value="5'-NUCLEOTIDASE SURE"/>
    <property type="match status" value="1"/>
</dbReference>
<dbReference type="PANTHER" id="PTHR30457:SF0">
    <property type="entry name" value="PHOSPHATASE, PUTATIVE (AFU_ORTHOLOGUE AFUA_4G01070)-RELATED"/>
    <property type="match status" value="1"/>
</dbReference>
<dbReference type="InterPro" id="IPR030048">
    <property type="entry name" value="SurE"/>
</dbReference>
<dbReference type="SUPFAM" id="SSF64167">
    <property type="entry name" value="SurE-like"/>
    <property type="match status" value="1"/>
</dbReference>
<organism evidence="6 8">
    <name type="scientific">Cyberlindnera jadinii (strain ATCC 18201 / CBS 1600 / BCRC 20928 / JCM 3617 / NBRC 0987 / NRRL Y-1542)</name>
    <name type="common">Torula yeast</name>
    <name type="synonym">Candida utilis</name>
    <dbReference type="NCBI Taxonomy" id="983966"/>
    <lineage>
        <taxon>Eukaryota</taxon>
        <taxon>Fungi</taxon>
        <taxon>Dikarya</taxon>
        <taxon>Ascomycota</taxon>
        <taxon>Saccharomycotina</taxon>
        <taxon>Saccharomycetes</taxon>
        <taxon>Phaffomycetales</taxon>
        <taxon>Phaffomycetaceae</taxon>
        <taxon>Cyberlindnera</taxon>
    </lineage>
</organism>
<comment type="similarity">
    <text evidence="1">Belongs to the SurE nucleotidase family.</text>
</comment>
<dbReference type="Proteomes" id="UP000038830">
    <property type="component" value="Unassembled WGS sequence"/>
</dbReference>
<dbReference type="Gene3D" id="3.40.1210.10">
    <property type="entry name" value="Survival protein SurE-like phosphatase/nucleotidase"/>
    <property type="match status" value="1"/>
</dbReference>
<name>A0A0H5CD31_CYBJN</name>
<dbReference type="InterPro" id="IPR002828">
    <property type="entry name" value="SurE-like_Pase/nucleotidase"/>
</dbReference>
<dbReference type="Proteomes" id="UP000094389">
    <property type="component" value="Unassembled WGS sequence"/>
</dbReference>
<feature type="domain" description="Survival protein SurE-like phosphatase/nucleotidase" evidence="5">
    <location>
        <begin position="20"/>
        <end position="230"/>
    </location>
</feature>
<evidence type="ECO:0000313" key="9">
    <source>
        <dbReference type="Proteomes" id="UP000094389"/>
    </source>
</evidence>
<accession>A0A1E4S7D0</accession>
<reference evidence="8" key="2">
    <citation type="journal article" date="2015" name="J. Biotechnol.">
        <title>The structure of the Cyberlindnera jadinii genome and its relation to Candida utilis analyzed by the occurrence of single nucleotide polymorphisms.</title>
        <authorList>
            <person name="Rupp O."/>
            <person name="Brinkrolf K."/>
            <person name="Buerth C."/>
            <person name="Kunigo M."/>
            <person name="Schneider J."/>
            <person name="Jaenicke S."/>
            <person name="Goesmann A."/>
            <person name="Puehler A."/>
            <person name="Jaeger K.-E."/>
            <person name="Ernst J.F."/>
        </authorList>
    </citation>
    <scope>NUCLEOTIDE SEQUENCE [LARGE SCALE GENOMIC DNA]</scope>
    <source>
        <strain evidence="8">ATCC 18201 / CBS 1600 / BCRC 20928 / JCM 3617 / NBRC 0987 / NRRL Y-1542</strain>
    </source>
</reference>
<gene>
    <name evidence="6" type="primary">PHO3</name>
    <name evidence="6" type="ORF">BN1211_2908</name>
    <name evidence="7" type="ORF">CYBJADRAFT_160814</name>
</gene>
<dbReference type="GeneID" id="30987955"/>
<evidence type="ECO:0000259" key="5">
    <source>
        <dbReference type="Pfam" id="PF01975"/>
    </source>
</evidence>
<dbReference type="InterPro" id="IPR036523">
    <property type="entry name" value="SurE-like_sf"/>
</dbReference>
<evidence type="ECO:0000256" key="2">
    <source>
        <dbReference type="ARBA" id="ARBA00022723"/>
    </source>
</evidence>
<keyword evidence="9" id="KW-1185">Reference proteome</keyword>
<reference evidence="6" key="1">
    <citation type="submission" date="2014-12" db="EMBL/GenBank/DDBJ databases">
        <authorList>
            <person name="Jaenicke S."/>
        </authorList>
    </citation>
    <scope>NUCLEOTIDE SEQUENCE [LARGE SCALE GENOMIC DNA]</scope>
    <source>
        <strain evidence="6">CBS1600</strain>
    </source>
</reference>
<dbReference type="RefSeq" id="XP_020072429.1">
    <property type="nucleotide sequence ID" value="XM_020213559.1"/>
</dbReference>
<dbReference type="OrthoDB" id="4018688at2759"/>
<keyword evidence="3" id="KW-0378">Hydrolase</keyword>
<dbReference type="GO" id="GO:0008252">
    <property type="term" value="F:nucleotidase activity"/>
    <property type="evidence" value="ECO:0007669"/>
    <property type="project" value="InterPro"/>
</dbReference>
<dbReference type="STRING" id="983966.A0A0H5CD31"/>
<accession>A0A0H5CD31</accession>
<evidence type="ECO:0000256" key="3">
    <source>
        <dbReference type="ARBA" id="ARBA00022801"/>
    </source>
</evidence>
<keyword evidence="2" id="KW-0479">Metal-binding</keyword>